<dbReference type="EMBL" id="JBBXMP010000052">
    <property type="protein sequence ID" value="KAL0065093.1"/>
    <property type="molecule type" value="Genomic_DNA"/>
</dbReference>
<accession>A0ABR2ZUL0</accession>
<organism evidence="1 2">
    <name type="scientific">Marasmius tenuissimus</name>
    <dbReference type="NCBI Taxonomy" id="585030"/>
    <lineage>
        <taxon>Eukaryota</taxon>
        <taxon>Fungi</taxon>
        <taxon>Dikarya</taxon>
        <taxon>Basidiomycota</taxon>
        <taxon>Agaricomycotina</taxon>
        <taxon>Agaricomycetes</taxon>
        <taxon>Agaricomycetidae</taxon>
        <taxon>Agaricales</taxon>
        <taxon>Marasmiineae</taxon>
        <taxon>Marasmiaceae</taxon>
        <taxon>Marasmius</taxon>
    </lineage>
</organism>
<name>A0ABR2ZUL0_9AGAR</name>
<protein>
    <submittedName>
        <fullName evidence="1">Uncharacterized protein</fullName>
    </submittedName>
</protein>
<keyword evidence="2" id="KW-1185">Reference proteome</keyword>
<evidence type="ECO:0000313" key="2">
    <source>
        <dbReference type="Proteomes" id="UP001437256"/>
    </source>
</evidence>
<comment type="caution">
    <text evidence="1">The sequence shown here is derived from an EMBL/GenBank/DDBJ whole genome shotgun (WGS) entry which is preliminary data.</text>
</comment>
<dbReference type="Proteomes" id="UP001437256">
    <property type="component" value="Unassembled WGS sequence"/>
</dbReference>
<reference evidence="1 2" key="1">
    <citation type="submission" date="2024-05" db="EMBL/GenBank/DDBJ databases">
        <title>A draft genome resource for the thread blight pathogen Marasmius tenuissimus strain MS-2.</title>
        <authorList>
            <person name="Yulfo-Soto G.E."/>
            <person name="Baruah I.K."/>
            <person name="Amoako-Attah I."/>
            <person name="Bukari Y."/>
            <person name="Meinhardt L.W."/>
            <person name="Bailey B.A."/>
            <person name="Cohen S.P."/>
        </authorList>
    </citation>
    <scope>NUCLEOTIDE SEQUENCE [LARGE SCALE GENOMIC DNA]</scope>
    <source>
        <strain evidence="1 2">MS-2</strain>
    </source>
</reference>
<sequence>MTIRIHGQYTSNSRHTLAKVNPLMMVLRSCIHHLAELQLVSPPPRSLWNDASLSIFQLLDDTVSYPDSSPRPSLHTLTLGEPPHLPNKPHSFTNHLFGRLTTLTVSPRLNLHHLWYGGILSRCSPTLTNLTIELLGVPDEGNFHRWQVLPSLRSLTIVAKWRKGNPKEAFASIFNALVCPGLKRLEVRVETEVPVVTKRGQWPGPEAKEFLGIVGLPAEADPGESGEKFHGLEELILANVKVAALELADIMEATPSLRTVTFDGQVKVLKTH</sequence>
<gene>
    <name evidence="1" type="ORF">AAF712_007929</name>
</gene>
<proteinExistence type="predicted"/>
<evidence type="ECO:0000313" key="1">
    <source>
        <dbReference type="EMBL" id="KAL0065093.1"/>
    </source>
</evidence>